<organism evidence="1 2">
    <name type="scientific">Ambispora leptoticha</name>
    <dbReference type="NCBI Taxonomy" id="144679"/>
    <lineage>
        <taxon>Eukaryota</taxon>
        <taxon>Fungi</taxon>
        <taxon>Fungi incertae sedis</taxon>
        <taxon>Mucoromycota</taxon>
        <taxon>Glomeromycotina</taxon>
        <taxon>Glomeromycetes</taxon>
        <taxon>Archaeosporales</taxon>
        <taxon>Ambisporaceae</taxon>
        <taxon>Ambispora</taxon>
    </lineage>
</organism>
<accession>A0A9N9J5W7</accession>
<name>A0A9N9J5W7_9GLOM</name>
<sequence>AYDSVHIPLLTKALLRIKTPKPITNLIINIFTAKTNIHSIEEIVTQALN</sequence>
<reference evidence="1" key="1">
    <citation type="submission" date="2021-06" db="EMBL/GenBank/DDBJ databases">
        <authorList>
            <person name="Kallberg Y."/>
            <person name="Tangrot J."/>
            <person name="Rosling A."/>
        </authorList>
    </citation>
    <scope>NUCLEOTIDE SEQUENCE</scope>
    <source>
        <strain evidence="1">FL130A</strain>
    </source>
</reference>
<comment type="caution">
    <text evidence="1">The sequence shown here is derived from an EMBL/GenBank/DDBJ whole genome shotgun (WGS) entry which is preliminary data.</text>
</comment>
<evidence type="ECO:0000313" key="1">
    <source>
        <dbReference type="EMBL" id="CAG8766024.1"/>
    </source>
</evidence>
<protein>
    <submittedName>
        <fullName evidence="1">10828_t:CDS:1</fullName>
    </submittedName>
</protein>
<dbReference type="EMBL" id="CAJVPS010049308">
    <property type="protein sequence ID" value="CAG8766024.1"/>
    <property type="molecule type" value="Genomic_DNA"/>
</dbReference>
<dbReference type="OrthoDB" id="2382868at2759"/>
<dbReference type="AlphaFoldDB" id="A0A9N9J5W7"/>
<keyword evidence="2" id="KW-1185">Reference proteome</keyword>
<dbReference type="Proteomes" id="UP000789508">
    <property type="component" value="Unassembled WGS sequence"/>
</dbReference>
<proteinExistence type="predicted"/>
<feature type="non-terminal residue" evidence="1">
    <location>
        <position position="1"/>
    </location>
</feature>
<gene>
    <name evidence="1" type="ORF">ALEPTO_LOCUS13878</name>
</gene>
<evidence type="ECO:0000313" key="2">
    <source>
        <dbReference type="Proteomes" id="UP000789508"/>
    </source>
</evidence>